<proteinExistence type="predicted"/>
<name>A0AAD3TNZ5_9TREE</name>
<feature type="compositionally biased region" description="Low complexity" evidence="1">
    <location>
        <begin position="1"/>
        <end position="12"/>
    </location>
</feature>
<dbReference type="InterPro" id="IPR002109">
    <property type="entry name" value="Glutaredoxin"/>
</dbReference>
<evidence type="ECO:0000313" key="4">
    <source>
        <dbReference type="Proteomes" id="UP001222932"/>
    </source>
</evidence>
<feature type="region of interest" description="Disordered" evidence="1">
    <location>
        <begin position="1"/>
        <end position="53"/>
    </location>
</feature>
<dbReference type="CDD" id="cd03419">
    <property type="entry name" value="GRX_GRXh_1_2_like"/>
    <property type="match status" value="1"/>
</dbReference>
<evidence type="ECO:0000259" key="2">
    <source>
        <dbReference type="Pfam" id="PF00462"/>
    </source>
</evidence>
<sequence length="253" mass="28778">MSFRSSSDRSFSPTLFDSHEYGATHHGRVGEPGSAGGYEREAAPIEEDDVMAKDDLFFQRAEDTKPRTQAQIEEDEEAARNELERVAEGKRDKLRALVWWIVRGGGFPDDYRTPSAGTMAKMSETEWESMLADVEGTDENLFLGEWKDEVNFGQRVTVFSKSFCPFSQRAKDILDTYPIYPDPFVIELDQRDDMSTIQDILLGLTGRRTVPNVLIRFESIGGADETQLLHSEGVLQRRLSISEPKFIDWNRDP</sequence>
<dbReference type="GO" id="GO:0015038">
    <property type="term" value="F:glutathione disulfide oxidoreductase activity"/>
    <property type="evidence" value="ECO:0007669"/>
    <property type="project" value="TreeGrafter"/>
</dbReference>
<dbReference type="Proteomes" id="UP001222932">
    <property type="component" value="Unassembled WGS sequence"/>
</dbReference>
<keyword evidence="4" id="KW-1185">Reference proteome</keyword>
<reference evidence="3" key="1">
    <citation type="journal article" date="2023" name="BMC Genomics">
        <title>Chromosome-level genome assemblies of Cutaneotrichosporon spp. (Trichosporonales, Basidiomycota) reveal imbalanced evolution between nucleotide sequences and chromosome synteny.</title>
        <authorList>
            <person name="Kobayashi Y."/>
            <person name="Kayamori A."/>
            <person name="Aoki K."/>
            <person name="Shiwa Y."/>
            <person name="Matsutani M."/>
            <person name="Fujita N."/>
            <person name="Sugita T."/>
            <person name="Iwasaki W."/>
            <person name="Tanaka N."/>
            <person name="Takashima M."/>
        </authorList>
    </citation>
    <scope>NUCLEOTIDE SEQUENCE</scope>
    <source>
        <strain evidence="3">HIS016</strain>
    </source>
</reference>
<dbReference type="PRINTS" id="PR00160">
    <property type="entry name" value="GLUTAREDOXIN"/>
</dbReference>
<evidence type="ECO:0000256" key="1">
    <source>
        <dbReference type="SAM" id="MobiDB-lite"/>
    </source>
</evidence>
<dbReference type="GO" id="GO:0005796">
    <property type="term" value="C:Golgi lumen"/>
    <property type="evidence" value="ECO:0007669"/>
    <property type="project" value="TreeGrafter"/>
</dbReference>
<dbReference type="PANTHER" id="PTHR45694">
    <property type="entry name" value="GLUTAREDOXIN 2"/>
    <property type="match status" value="1"/>
</dbReference>
<dbReference type="PANTHER" id="PTHR45694:SF5">
    <property type="entry name" value="GLUTAREDOXIN 2"/>
    <property type="match status" value="1"/>
</dbReference>
<dbReference type="GO" id="GO:0000324">
    <property type="term" value="C:fungal-type vacuole"/>
    <property type="evidence" value="ECO:0007669"/>
    <property type="project" value="TreeGrafter"/>
</dbReference>
<dbReference type="InterPro" id="IPR014025">
    <property type="entry name" value="Glutaredoxin_subgr"/>
</dbReference>
<gene>
    <name evidence="3" type="ORF">CspeluHIS016_0106630</name>
</gene>
<dbReference type="Gene3D" id="3.40.30.10">
    <property type="entry name" value="Glutaredoxin"/>
    <property type="match status" value="1"/>
</dbReference>
<protein>
    <recommendedName>
        <fullName evidence="2">Glutaredoxin domain-containing protein</fullName>
    </recommendedName>
</protein>
<dbReference type="Pfam" id="PF00462">
    <property type="entry name" value="Glutaredoxin"/>
    <property type="match status" value="1"/>
</dbReference>
<reference evidence="3" key="2">
    <citation type="submission" date="2023-06" db="EMBL/GenBank/DDBJ databases">
        <authorList>
            <person name="Kobayashi Y."/>
            <person name="Kayamori A."/>
            <person name="Aoki K."/>
            <person name="Shiwa Y."/>
            <person name="Fujita N."/>
            <person name="Sugita T."/>
            <person name="Iwasaki W."/>
            <person name="Tanaka N."/>
            <person name="Takashima M."/>
        </authorList>
    </citation>
    <scope>NUCLEOTIDE SEQUENCE</scope>
    <source>
        <strain evidence="3">HIS016</strain>
    </source>
</reference>
<dbReference type="PROSITE" id="PS51354">
    <property type="entry name" value="GLUTAREDOXIN_2"/>
    <property type="match status" value="1"/>
</dbReference>
<dbReference type="GO" id="GO:0034599">
    <property type="term" value="P:cellular response to oxidative stress"/>
    <property type="evidence" value="ECO:0007669"/>
    <property type="project" value="TreeGrafter"/>
</dbReference>
<comment type="caution">
    <text evidence="3">The sequence shown here is derived from an EMBL/GenBank/DDBJ whole genome shotgun (WGS) entry which is preliminary data.</text>
</comment>
<dbReference type="SUPFAM" id="SSF52833">
    <property type="entry name" value="Thioredoxin-like"/>
    <property type="match status" value="1"/>
</dbReference>
<dbReference type="GO" id="GO:0005801">
    <property type="term" value="C:cis-Golgi network"/>
    <property type="evidence" value="ECO:0007669"/>
    <property type="project" value="TreeGrafter"/>
</dbReference>
<accession>A0AAD3TNZ5</accession>
<feature type="domain" description="Glutaredoxin" evidence="2">
    <location>
        <begin position="156"/>
        <end position="216"/>
    </location>
</feature>
<dbReference type="AlphaFoldDB" id="A0AAD3TNZ5"/>
<dbReference type="InterPro" id="IPR036249">
    <property type="entry name" value="Thioredoxin-like_sf"/>
</dbReference>
<dbReference type="EMBL" id="BTCM01000001">
    <property type="protein sequence ID" value="GMK54077.1"/>
    <property type="molecule type" value="Genomic_DNA"/>
</dbReference>
<evidence type="ECO:0000313" key="3">
    <source>
        <dbReference type="EMBL" id="GMK54077.1"/>
    </source>
</evidence>
<organism evidence="3 4">
    <name type="scientific">Cutaneotrichosporon spelunceum</name>
    <dbReference type="NCBI Taxonomy" id="1672016"/>
    <lineage>
        <taxon>Eukaryota</taxon>
        <taxon>Fungi</taxon>
        <taxon>Dikarya</taxon>
        <taxon>Basidiomycota</taxon>
        <taxon>Agaricomycotina</taxon>
        <taxon>Tremellomycetes</taxon>
        <taxon>Trichosporonales</taxon>
        <taxon>Trichosporonaceae</taxon>
        <taxon>Cutaneotrichosporon</taxon>
    </lineage>
</organism>